<dbReference type="SUPFAM" id="SSF103473">
    <property type="entry name" value="MFS general substrate transporter"/>
    <property type="match status" value="1"/>
</dbReference>
<dbReference type="GO" id="GO:0022857">
    <property type="term" value="F:transmembrane transporter activity"/>
    <property type="evidence" value="ECO:0007669"/>
    <property type="project" value="InterPro"/>
</dbReference>
<evidence type="ECO:0000256" key="2">
    <source>
        <dbReference type="ARBA" id="ARBA00022448"/>
    </source>
</evidence>
<organism evidence="7 8">
    <name type="scientific">Oidiodendron maius (strain Zn)</name>
    <dbReference type="NCBI Taxonomy" id="913774"/>
    <lineage>
        <taxon>Eukaryota</taxon>
        <taxon>Fungi</taxon>
        <taxon>Dikarya</taxon>
        <taxon>Ascomycota</taxon>
        <taxon>Pezizomycotina</taxon>
        <taxon>Leotiomycetes</taxon>
        <taxon>Leotiomycetes incertae sedis</taxon>
        <taxon>Myxotrichaceae</taxon>
        <taxon>Oidiodendron</taxon>
    </lineage>
</organism>
<protein>
    <recommendedName>
        <fullName evidence="9">Major facilitator superfamily (MFS) profile domain-containing protein</fullName>
    </recommendedName>
</protein>
<dbReference type="GO" id="GO:0016020">
    <property type="term" value="C:membrane"/>
    <property type="evidence" value="ECO:0007669"/>
    <property type="project" value="UniProtKB-SubCell"/>
</dbReference>
<dbReference type="AlphaFoldDB" id="A0A0C3CW53"/>
<evidence type="ECO:0000313" key="7">
    <source>
        <dbReference type="EMBL" id="KIN03209.1"/>
    </source>
</evidence>
<gene>
    <name evidence="7" type="ORF">OIDMADRAFT_53005</name>
</gene>
<evidence type="ECO:0000256" key="3">
    <source>
        <dbReference type="ARBA" id="ARBA00022692"/>
    </source>
</evidence>
<keyword evidence="8" id="KW-1185">Reference proteome</keyword>
<evidence type="ECO:0000256" key="6">
    <source>
        <dbReference type="SAM" id="Phobius"/>
    </source>
</evidence>
<comment type="subcellular location">
    <subcellularLocation>
        <location evidence="1">Membrane</location>
        <topology evidence="1">Multi-pass membrane protein</topology>
    </subcellularLocation>
</comment>
<evidence type="ECO:0008006" key="9">
    <source>
        <dbReference type="Google" id="ProtNLM"/>
    </source>
</evidence>
<feature type="transmembrane region" description="Helical" evidence="6">
    <location>
        <begin position="167"/>
        <end position="186"/>
    </location>
</feature>
<evidence type="ECO:0000313" key="8">
    <source>
        <dbReference type="Proteomes" id="UP000054321"/>
    </source>
</evidence>
<feature type="transmembrane region" description="Helical" evidence="6">
    <location>
        <begin position="388"/>
        <end position="409"/>
    </location>
</feature>
<feature type="transmembrane region" description="Helical" evidence="6">
    <location>
        <begin position="59"/>
        <end position="86"/>
    </location>
</feature>
<evidence type="ECO:0000256" key="1">
    <source>
        <dbReference type="ARBA" id="ARBA00004141"/>
    </source>
</evidence>
<dbReference type="HOGENOM" id="CLU_001265_0_5_1"/>
<accession>A0A0C3CW53</accession>
<dbReference type="Pfam" id="PF07690">
    <property type="entry name" value="MFS_1"/>
    <property type="match status" value="1"/>
</dbReference>
<sequence length="440" mass="49490">MAKLEIQNFTPIATQNEDGEAQKPRNDVDDAKTFLDDREQISWTDEEERRLVRKIDMRLVPLMFFAGLLEYMDSQGFGIAALFGMIQNLELYTIVSINPLITSTNKYSWCVSIPAFGSVVSQYPLLAVIQYLPLGKVAGVIIVYSGFFALMMIIVNDFASTMIVRFFYGFQVVGTPVNLLLTPMWWKSSEQPLRIAIRFAGAPVGSLFGQVFNYGVIHLKGKYEDSPWRWIYVVVGSFSLAFSVIFLILFPDSPMKAKFLNDRDRQIAVQRLQGNNTGIQTPKFKLEQVWETLVDPQLYLITTILFTVAFANQAFGRLISQHFPNHRILNAMLFFLPPIAGNALMWKLPRDDRYGILAGLYISITFYGSYIQVLSLITSNVAGYTKKITFHAIVSTFAYVGAIASPFAFKGQEAAQGYPTGMSTVLGLIVVGEICLLLLW</sequence>
<keyword evidence="5 6" id="KW-0472">Membrane</keyword>
<dbReference type="InParanoid" id="A0A0C3CW53"/>
<keyword evidence="3 6" id="KW-0812">Transmembrane</keyword>
<dbReference type="PANTHER" id="PTHR43791:SF70">
    <property type="entry name" value="MAJOR FACILITATOR SUPERFAMILY (MFS) PROFILE DOMAIN-CONTAINING PROTEIN"/>
    <property type="match status" value="1"/>
</dbReference>
<evidence type="ECO:0000256" key="5">
    <source>
        <dbReference type="ARBA" id="ARBA00023136"/>
    </source>
</evidence>
<feature type="transmembrane region" description="Helical" evidence="6">
    <location>
        <begin position="354"/>
        <end position="376"/>
    </location>
</feature>
<dbReference type="Gene3D" id="1.20.1250.20">
    <property type="entry name" value="MFS general substrate transporter like domains"/>
    <property type="match status" value="1"/>
</dbReference>
<dbReference type="EMBL" id="KN832874">
    <property type="protein sequence ID" value="KIN03209.1"/>
    <property type="molecule type" value="Genomic_DNA"/>
</dbReference>
<reference evidence="8" key="2">
    <citation type="submission" date="2015-01" db="EMBL/GenBank/DDBJ databases">
        <title>Evolutionary Origins and Diversification of the Mycorrhizal Mutualists.</title>
        <authorList>
            <consortium name="DOE Joint Genome Institute"/>
            <consortium name="Mycorrhizal Genomics Consortium"/>
            <person name="Kohler A."/>
            <person name="Kuo A."/>
            <person name="Nagy L.G."/>
            <person name="Floudas D."/>
            <person name="Copeland A."/>
            <person name="Barry K.W."/>
            <person name="Cichocki N."/>
            <person name="Veneault-Fourrey C."/>
            <person name="LaButti K."/>
            <person name="Lindquist E.A."/>
            <person name="Lipzen A."/>
            <person name="Lundell T."/>
            <person name="Morin E."/>
            <person name="Murat C."/>
            <person name="Riley R."/>
            <person name="Ohm R."/>
            <person name="Sun H."/>
            <person name="Tunlid A."/>
            <person name="Henrissat B."/>
            <person name="Grigoriev I.V."/>
            <person name="Hibbett D.S."/>
            <person name="Martin F."/>
        </authorList>
    </citation>
    <scope>NUCLEOTIDE SEQUENCE [LARGE SCALE GENOMIC DNA]</scope>
    <source>
        <strain evidence="8">Zn</strain>
    </source>
</reference>
<dbReference type="OrthoDB" id="1932925at2759"/>
<proteinExistence type="predicted"/>
<dbReference type="PANTHER" id="PTHR43791">
    <property type="entry name" value="PERMEASE-RELATED"/>
    <property type="match status" value="1"/>
</dbReference>
<feature type="transmembrane region" description="Helical" evidence="6">
    <location>
        <begin position="137"/>
        <end position="155"/>
    </location>
</feature>
<evidence type="ECO:0000256" key="4">
    <source>
        <dbReference type="ARBA" id="ARBA00022989"/>
    </source>
</evidence>
<feature type="transmembrane region" description="Helical" evidence="6">
    <location>
        <begin position="298"/>
        <end position="316"/>
    </location>
</feature>
<dbReference type="Proteomes" id="UP000054321">
    <property type="component" value="Unassembled WGS sequence"/>
</dbReference>
<feature type="transmembrane region" description="Helical" evidence="6">
    <location>
        <begin position="421"/>
        <end position="439"/>
    </location>
</feature>
<dbReference type="InterPro" id="IPR036259">
    <property type="entry name" value="MFS_trans_sf"/>
</dbReference>
<keyword evidence="4 6" id="KW-1133">Transmembrane helix</keyword>
<feature type="transmembrane region" description="Helical" evidence="6">
    <location>
        <begin position="230"/>
        <end position="250"/>
    </location>
</feature>
<keyword evidence="2" id="KW-0813">Transport</keyword>
<dbReference type="InterPro" id="IPR011701">
    <property type="entry name" value="MFS"/>
</dbReference>
<name>A0A0C3CW53_OIDMZ</name>
<reference evidence="7 8" key="1">
    <citation type="submission" date="2014-04" db="EMBL/GenBank/DDBJ databases">
        <authorList>
            <consortium name="DOE Joint Genome Institute"/>
            <person name="Kuo A."/>
            <person name="Martino E."/>
            <person name="Perotto S."/>
            <person name="Kohler A."/>
            <person name="Nagy L.G."/>
            <person name="Floudas D."/>
            <person name="Copeland A."/>
            <person name="Barry K.W."/>
            <person name="Cichocki N."/>
            <person name="Veneault-Fourrey C."/>
            <person name="LaButti K."/>
            <person name="Lindquist E.A."/>
            <person name="Lipzen A."/>
            <person name="Lundell T."/>
            <person name="Morin E."/>
            <person name="Murat C."/>
            <person name="Sun H."/>
            <person name="Tunlid A."/>
            <person name="Henrissat B."/>
            <person name="Grigoriev I.V."/>
            <person name="Hibbett D.S."/>
            <person name="Martin F."/>
            <person name="Nordberg H.P."/>
            <person name="Cantor M.N."/>
            <person name="Hua S.X."/>
        </authorList>
    </citation>
    <scope>NUCLEOTIDE SEQUENCE [LARGE SCALE GENOMIC DNA]</scope>
    <source>
        <strain evidence="7 8">Zn</strain>
    </source>
</reference>
<feature type="transmembrane region" description="Helical" evidence="6">
    <location>
        <begin position="328"/>
        <end position="348"/>
    </location>
</feature>